<keyword evidence="3" id="KW-1185">Reference proteome</keyword>
<proteinExistence type="predicted"/>
<feature type="domain" description="Phospholipase D-like" evidence="1">
    <location>
        <begin position="27"/>
        <end position="139"/>
    </location>
</feature>
<dbReference type="CDD" id="cd09117">
    <property type="entry name" value="PLDc_Bfil_DEXD_like"/>
    <property type="match status" value="1"/>
</dbReference>
<dbReference type="Proteomes" id="UP000001933">
    <property type="component" value="Chromosome"/>
</dbReference>
<dbReference type="OrthoDB" id="5894983at2"/>
<dbReference type="InParanoid" id="Q2LV18"/>
<dbReference type="RefSeq" id="WP_011417946.1">
    <property type="nucleotide sequence ID" value="NC_007759.1"/>
</dbReference>
<reference evidence="2 3" key="1">
    <citation type="journal article" date="2007" name="Proc. Natl. Acad. Sci. U.S.A.">
        <title>The genome of Syntrophus aciditrophicus: life at the thermodynamic limit of microbial growth.</title>
        <authorList>
            <person name="McInerney M.J."/>
            <person name="Rohlin L."/>
            <person name="Mouttaki H."/>
            <person name="Kim U."/>
            <person name="Krupp R.S."/>
            <person name="Rios-Hernandez L."/>
            <person name="Sieber J."/>
            <person name="Struchtemeyer C.G."/>
            <person name="Bhattacharyya A."/>
            <person name="Campbell J.W."/>
            <person name="Gunsalus R.P."/>
        </authorList>
    </citation>
    <scope>NUCLEOTIDE SEQUENCE [LARGE SCALE GENOMIC DNA]</scope>
    <source>
        <strain evidence="2 3">SB</strain>
    </source>
</reference>
<evidence type="ECO:0000259" key="1">
    <source>
        <dbReference type="Pfam" id="PF13091"/>
    </source>
</evidence>
<evidence type="ECO:0000313" key="2">
    <source>
        <dbReference type="EMBL" id="ABC77925.1"/>
    </source>
</evidence>
<dbReference type="InterPro" id="IPR025202">
    <property type="entry name" value="PLD-like_dom"/>
</dbReference>
<dbReference type="Gene3D" id="3.30.870.10">
    <property type="entry name" value="Endonuclease Chain A"/>
    <property type="match status" value="1"/>
</dbReference>
<dbReference type="STRING" id="56780.SYN_00504"/>
<sequence length="404" mass="46335">MNPEIITNNISDLSIREKIHEFLPKSDKVIIAVAFFNDSELIKQALEAGKTVTLIVSLRPPTSYYALKDILHKDNLNTLYLGPDFHSKIYAFIDDKKAIIGSIIGSSNLTPGGLDKNIETNVVLQDIDSLKQVDQLLKEIQDLSTILQPDKLEDYKERYDDFIKRNPPEKSSKRATKKGTGSFKISKKSSEYYEFWKVADKVKDLVKDISVREYPGIPVYLVVDHFWHWVVKICPPGRLSILKDSNDLTKAEYIPKLFEDYCKWDKSESGKTAPTYTESMPENSRKLQKLLSQDKIKMLDKDGALEVYRSFHATPRLIQRFEADNQFIGGNKISNIQESLDYLLYSDDAIDIRIHNMTAPNGKYKLKEFGPSCVQELLGWVYPTKMPIRNNKADKAIRLLGFRK</sequence>
<accession>Q2LV18</accession>
<name>Q2LV18_SYNAS</name>
<dbReference type="SUPFAM" id="SSF56024">
    <property type="entry name" value="Phospholipase D/nuclease"/>
    <property type="match status" value="1"/>
</dbReference>
<dbReference type="KEGG" id="sat:SYN_00504"/>
<gene>
    <name evidence="2" type="ORF">SYN_00504</name>
</gene>
<dbReference type="EMBL" id="CP000252">
    <property type="protein sequence ID" value="ABC77925.1"/>
    <property type="molecule type" value="Genomic_DNA"/>
</dbReference>
<protein>
    <submittedName>
        <fullName evidence="2">Hypothetical cytosolic protein</fullName>
    </submittedName>
</protein>
<organism evidence="2 3">
    <name type="scientific">Syntrophus aciditrophicus (strain SB)</name>
    <dbReference type="NCBI Taxonomy" id="56780"/>
    <lineage>
        <taxon>Bacteria</taxon>
        <taxon>Pseudomonadati</taxon>
        <taxon>Thermodesulfobacteriota</taxon>
        <taxon>Syntrophia</taxon>
        <taxon>Syntrophales</taxon>
        <taxon>Syntrophaceae</taxon>
        <taxon>Syntrophus</taxon>
    </lineage>
</organism>
<dbReference type="HOGENOM" id="CLU_053677_0_0_7"/>
<dbReference type="Pfam" id="PF13091">
    <property type="entry name" value="PLDc_2"/>
    <property type="match status" value="1"/>
</dbReference>
<dbReference type="AlphaFoldDB" id="Q2LV18"/>
<evidence type="ECO:0000313" key="3">
    <source>
        <dbReference type="Proteomes" id="UP000001933"/>
    </source>
</evidence>
<dbReference type="eggNOG" id="COG3886">
    <property type="taxonomic scope" value="Bacteria"/>
</dbReference>